<protein>
    <submittedName>
        <fullName evidence="1">Uncharacterized protein</fullName>
    </submittedName>
</protein>
<comment type="caution">
    <text evidence="1">The sequence shown here is derived from an EMBL/GenBank/DDBJ whole genome shotgun (WGS) entry which is preliminary data.</text>
</comment>
<evidence type="ECO:0000313" key="2">
    <source>
        <dbReference type="Proteomes" id="UP000244197"/>
    </source>
</evidence>
<gene>
    <name evidence="1" type="ORF">CWO07_21110</name>
</gene>
<accession>A0A2T5EQH0</accession>
<sequence>MGQEFTYEQMQTLLHLVKTEMNGICGDLGYAELSKIRTILEQKLDDSPSPDSITINSKDWDY</sequence>
<reference evidence="1 2" key="1">
    <citation type="submission" date="2017-11" db="EMBL/GenBank/DDBJ databases">
        <title>Population delineation of vibrios coincides with oyster pathogenicity.</title>
        <authorList>
            <person name="Bruto M."/>
            <person name="Labreuche Y."/>
            <person name="James A."/>
            <person name="Piel D."/>
            <person name="Chenivesse S."/>
            <person name="Petton B."/>
            <person name="Polz M.F."/>
            <person name="Le Roux F."/>
        </authorList>
    </citation>
    <scope>NUCLEOTIDE SEQUENCE [LARGE SCALE GENOMIC DNA]</scope>
    <source>
        <strain evidence="1 2">FF_144</strain>
    </source>
</reference>
<organism evidence="1 2">
    <name type="scientific">Vibrio splendidus</name>
    <dbReference type="NCBI Taxonomy" id="29497"/>
    <lineage>
        <taxon>Bacteria</taxon>
        <taxon>Pseudomonadati</taxon>
        <taxon>Pseudomonadota</taxon>
        <taxon>Gammaproteobacteria</taxon>
        <taxon>Vibrionales</taxon>
        <taxon>Vibrionaceae</taxon>
        <taxon>Vibrio</taxon>
    </lineage>
</organism>
<proteinExistence type="predicted"/>
<evidence type="ECO:0000313" key="1">
    <source>
        <dbReference type="EMBL" id="PTP25896.1"/>
    </source>
</evidence>
<dbReference type="AlphaFoldDB" id="A0A2T5EQH0"/>
<name>A0A2T5EQH0_VIBSP</name>
<dbReference type="EMBL" id="PIFK01000055">
    <property type="protein sequence ID" value="PTP25896.1"/>
    <property type="molecule type" value="Genomic_DNA"/>
</dbReference>
<dbReference type="RefSeq" id="WP_108188218.1">
    <property type="nucleotide sequence ID" value="NZ_PIFK01000055.1"/>
</dbReference>
<dbReference type="Proteomes" id="UP000244197">
    <property type="component" value="Unassembled WGS sequence"/>
</dbReference>